<evidence type="ECO:0000256" key="1">
    <source>
        <dbReference type="PROSITE-ProRule" id="PRU00191"/>
    </source>
</evidence>
<dbReference type="EMBL" id="JBEHCU010005250">
    <property type="protein sequence ID" value="KAL1400435.1"/>
    <property type="molecule type" value="Genomic_DNA"/>
</dbReference>
<dbReference type="InterPro" id="IPR036860">
    <property type="entry name" value="SH2_dom_sf"/>
</dbReference>
<feature type="compositionally biased region" description="Polar residues" evidence="2">
    <location>
        <begin position="58"/>
        <end position="73"/>
    </location>
</feature>
<dbReference type="PROSITE" id="PS50001">
    <property type="entry name" value="SH2"/>
    <property type="match status" value="1"/>
</dbReference>
<dbReference type="Gene3D" id="3.30.505.10">
    <property type="entry name" value="SH2 domain"/>
    <property type="match status" value="1"/>
</dbReference>
<accession>A0ABD1DL15</accession>
<keyword evidence="1" id="KW-0727">SH2 domain</keyword>
<organism evidence="4 5">
    <name type="scientific">Culex pipiens pipiens</name>
    <name type="common">Northern house mosquito</name>
    <dbReference type="NCBI Taxonomy" id="38569"/>
    <lineage>
        <taxon>Eukaryota</taxon>
        <taxon>Metazoa</taxon>
        <taxon>Ecdysozoa</taxon>
        <taxon>Arthropoda</taxon>
        <taxon>Hexapoda</taxon>
        <taxon>Insecta</taxon>
        <taxon>Pterygota</taxon>
        <taxon>Neoptera</taxon>
        <taxon>Endopterygota</taxon>
        <taxon>Diptera</taxon>
        <taxon>Nematocera</taxon>
        <taxon>Culicoidea</taxon>
        <taxon>Culicidae</taxon>
        <taxon>Culicinae</taxon>
        <taxon>Culicini</taxon>
        <taxon>Culex</taxon>
        <taxon>Culex</taxon>
    </lineage>
</organism>
<dbReference type="InterPro" id="IPR000980">
    <property type="entry name" value="SH2"/>
</dbReference>
<dbReference type="SUPFAM" id="SSF55550">
    <property type="entry name" value="SH2 domain"/>
    <property type="match status" value="1"/>
</dbReference>
<dbReference type="AlphaFoldDB" id="A0ABD1DL15"/>
<reference evidence="4 5" key="1">
    <citation type="submission" date="2024-05" db="EMBL/GenBank/DDBJ databases">
        <title>Culex pipiens pipiens assembly and annotation.</title>
        <authorList>
            <person name="Alout H."/>
            <person name="Durand T."/>
        </authorList>
    </citation>
    <scope>NUCLEOTIDE SEQUENCE [LARGE SCALE GENOMIC DNA]</scope>
    <source>
        <strain evidence="4">HA-2024</strain>
        <tissue evidence="4">Whole body</tissue>
    </source>
</reference>
<protein>
    <recommendedName>
        <fullName evidence="3">SH2 domain-containing protein</fullName>
    </recommendedName>
</protein>
<feature type="domain" description="SH2" evidence="3">
    <location>
        <begin position="220"/>
        <end position="314"/>
    </location>
</feature>
<feature type="region of interest" description="Disordered" evidence="2">
    <location>
        <begin position="1"/>
        <end position="38"/>
    </location>
</feature>
<feature type="compositionally biased region" description="Polar residues" evidence="2">
    <location>
        <begin position="22"/>
        <end position="38"/>
    </location>
</feature>
<sequence length="340" mass="37405">MHAINVGDEWDTCHSAGHDRTNSLAKDQSSRKPATNNTVPTLDAFSAAVVLERRGKKATQSPAKSTSPASSNYKLLAGPAEQQRSPVSPAVLAKKPSSSTMNCKARIYKCIKRILKRNNFAGGKEQKVQPQQQVQDKSKVDYREIKSLLEKEKPALDYDVNLAKCVDKPALIKKIALNLLKSAEDDGRAALVAERLSETPSVQSDLEREAEYERLCGESWYHENLPRDMSLDLLAGKCPGAFVVRRSTTQQDCYALSLRVPPPGPKIAHYLIVRTATEGYQIKGFPKEFGSLRALIVHHSVMPEALPVPLAVPRPANLAVKSKCDDDYDTVFELAETALA</sequence>
<dbReference type="PANTHER" id="PTHR15832:SF2">
    <property type="entry name" value="SH2 DOMAIN-CONTAINING PROTEIN"/>
    <property type="match status" value="1"/>
</dbReference>
<name>A0ABD1DL15_CULPP</name>
<evidence type="ECO:0000313" key="4">
    <source>
        <dbReference type="EMBL" id="KAL1400435.1"/>
    </source>
</evidence>
<gene>
    <name evidence="4" type="ORF">pipiens_007435</name>
</gene>
<dbReference type="Proteomes" id="UP001562425">
    <property type="component" value="Unassembled WGS sequence"/>
</dbReference>
<feature type="region of interest" description="Disordered" evidence="2">
    <location>
        <begin position="54"/>
        <end position="73"/>
    </location>
</feature>
<dbReference type="SMART" id="SM00252">
    <property type="entry name" value="SH2"/>
    <property type="match status" value="1"/>
</dbReference>
<evidence type="ECO:0000256" key="2">
    <source>
        <dbReference type="SAM" id="MobiDB-lite"/>
    </source>
</evidence>
<proteinExistence type="predicted"/>
<dbReference type="Pfam" id="PF00017">
    <property type="entry name" value="SH2"/>
    <property type="match status" value="1"/>
</dbReference>
<comment type="caution">
    <text evidence="4">The sequence shown here is derived from an EMBL/GenBank/DDBJ whole genome shotgun (WGS) entry which is preliminary data.</text>
</comment>
<dbReference type="PRINTS" id="PR00401">
    <property type="entry name" value="SH2DOMAIN"/>
</dbReference>
<dbReference type="PANTHER" id="PTHR15832">
    <property type="entry name" value="SHC (SRC HOMOLOGY DOMAIN C-TERMINAL) ADAPTOR HOMOLOG"/>
    <property type="match status" value="1"/>
</dbReference>
<evidence type="ECO:0000259" key="3">
    <source>
        <dbReference type="PROSITE" id="PS50001"/>
    </source>
</evidence>
<keyword evidence="5" id="KW-1185">Reference proteome</keyword>
<evidence type="ECO:0000313" key="5">
    <source>
        <dbReference type="Proteomes" id="UP001562425"/>
    </source>
</evidence>